<dbReference type="AlphaFoldDB" id="A0A6L2NJD7"/>
<protein>
    <submittedName>
        <fullName evidence="2">Uncharacterized protein</fullName>
    </submittedName>
</protein>
<organism evidence="2">
    <name type="scientific">Tanacetum cinerariifolium</name>
    <name type="common">Dalmatian daisy</name>
    <name type="synonym">Chrysanthemum cinerariifolium</name>
    <dbReference type="NCBI Taxonomy" id="118510"/>
    <lineage>
        <taxon>Eukaryota</taxon>
        <taxon>Viridiplantae</taxon>
        <taxon>Streptophyta</taxon>
        <taxon>Embryophyta</taxon>
        <taxon>Tracheophyta</taxon>
        <taxon>Spermatophyta</taxon>
        <taxon>Magnoliopsida</taxon>
        <taxon>eudicotyledons</taxon>
        <taxon>Gunneridae</taxon>
        <taxon>Pentapetalae</taxon>
        <taxon>asterids</taxon>
        <taxon>campanulids</taxon>
        <taxon>Asterales</taxon>
        <taxon>Asteraceae</taxon>
        <taxon>Asteroideae</taxon>
        <taxon>Anthemideae</taxon>
        <taxon>Anthemidinae</taxon>
        <taxon>Tanacetum</taxon>
    </lineage>
</organism>
<gene>
    <name evidence="2" type="ORF">Tci_057547</name>
</gene>
<keyword evidence="1" id="KW-1133">Transmembrane helix</keyword>
<dbReference type="EMBL" id="BKCJ010009135">
    <property type="protein sequence ID" value="GEU85569.1"/>
    <property type="molecule type" value="Genomic_DNA"/>
</dbReference>
<comment type="caution">
    <text evidence="2">The sequence shown here is derived from an EMBL/GenBank/DDBJ whole genome shotgun (WGS) entry which is preliminary data.</text>
</comment>
<evidence type="ECO:0000313" key="2">
    <source>
        <dbReference type="EMBL" id="GEU85569.1"/>
    </source>
</evidence>
<keyword evidence="1" id="KW-0812">Transmembrane</keyword>
<sequence>MVYLGLIFKILGISHLDELLVTWAHLEKKRTRLQTNTKTLEDLCSQSLETALQAIHDAVTPHHVTASQYFTTTLARSNSNADLEDSFYEGVTIEMRRRRNLDVKRLSRSEIMDIGTPCRETISFIYKLVRVSILSVSLMGMKCADLVRRSTMTQTVSCPLDVLGDLYVFLCCGNSNALSIPRRFSALMFSSLIASVWDLRICDGAAPGIKSIWNYTWRSRGRPSRSSGKTFRNSLTTDSFGMILGQPVHTNDDVKTTEFNRHEAVSNVTSRILSMEARDMDTKLLSAPESNNTLARCLFRRNVPMTTSGFWHDKLLTDASFTQGKVSSIPTLFSWGGIISHDAFLPFISLLVVIIVAVVVIVIVAVIMNRALLPDPLASGLWWWLPPEFEALKR</sequence>
<accession>A0A6L2NJD7</accession>
<evidence type="ECO:0000256" key="1">
    <source>
        <dbReference type="SAM" id="Phobius"/>
    </source>
</evidence>
<reference evidence="2" key="1">
    <citation type="journal article" date="2019" name="Sci. Rep.">
        <title>Draft genome of Tanacetum cinerariifolium, the natural source of mosquito coil.</title>
        <authorList>
            <person name="Yamashiro T."/>
            <person name="Shiraishi A."/>
            <person name="Satake H."/>
            <person name="Nakayama K."/>
        </authorList>
    </citation>
    <scope>NUCLEOTIDE SEQUENCE</scope>
</reference>
<keyword evidence="1" id="KW-0472">Membrane</keyword>
<name>A0A6L2NJD7_TANCI</name>
<proteinExistence type="predicted"/>
<feature type="transmembrane region" description="Helical" evidence="1">
    <location>
        <begin position="343"/>
        <end position="367"/>
    </location>
</feature>